<evidence type="ECO:0000256" key="3">
    <source>
        <dbReference type="ARBA" id="ARBA00022801"/>
    </source>
</evidence>
<reference evidence="6 7" key="1">
    <citation type="journal article" date="2016" name="Nat. Commun.">
        <title>Thousands of microbial genomes shed light on interconnected biogeochemical processes in an aquifer system.</title>
        <authorList>
            <person name="Anantharaman K."/>
            <person name="Brown C.T."/>
            <person name="Hug L.A."/>
            <person name="Sharon I."/>
            <person name="Castelle C.J."/>
            <person name="Probst A.J."/>
            <person name="Thomas B.C."/>
            <person name="Singh A."/>
            <person name="Wilkins M.J."/>
            <person name="Karaoz U."/>
            <person name="Brodie E.L."/>
            <person name="Williams K.H."/>
            <person name="Hubbard S.S."/>
            <person name="Banfield J.F."/>
        </authorList>
    </citation>
    <scope>NUCLEOTIDE SEQUENCE [LARGE SCALE GENOMIC DNA]</scope>
</reference>
<name>A0A1F7YQ31_9BACT</name>
<keyword evidence="4" id="KW-0862">Zinc</keyword>
<dbReference type="GO" id="GO:0005829">
    <property type="term" value="C:cytosol"/>
    <property type="evidence" value="ECO:0007669"/>
    <property type="project" value="TreeGrafter"/>
</dbReference>
<accession>A0A1F7YQ31</accession>
<dbReference type="PANTHER" id="PTHR15162">
    <property type="entry name" value="ASPARTOACYLASE"/>
    <property type="match status" value="1"/>
</dbReference>
<dbReference type="SUPFAM" id="SSF53187">
    <property type="entry name" value="Zn-dependent exopeptidases"/>
    <property type="match status" value="1"/>
</dbReference>
<dbReference type="Gene3D" id="3.40.630.10">
    <property type="entry name" value="Zn peptidases"/>
    <property type="match status" value="1"/>
</dbReference>
<dbReference type="PANTHER" id="PTHR15162:SF7">
    <property type="entry name" value="SUCCINYLGLUTAMATE DESUCCINYLASE"/>
    <property type="match status" value="1"/>
</dbReference>
<gene>
    <name evidence="6" type="ORF">A2801_03940</name>
</gene>
<comment type="caution">
    <text evidence="6">The sequence shown here is derived from an EMBL/GenBank/DDBJ whole genome shotgun (WGS) entry which is preliminary data.</text>
</comment>
<organism evidence="6 7">
    <name type="scientific">Candidatus Woesebacteria bacterium RIFCSPHIGHO2_01_FULL_41_10</name>
    <dbReference type="NCBI Taxonomy" id="1802500"/>
    <lineage>
        <taxon>Bacteria</taxon>
        <taxon>Candidatus Woeseibacteriota</taxon>
    </lineage>
</organism>
<sequence>MPKLSEKYQFIAGLHGNEPVPIFALLESKTDFVLGNPEALARGKRFIDEDLNKVFGLTGNTVERLRAKKLLEILPTDKPVIDLHTCSAKTEPFCIVIDEKLIPVAQKTGLSKVVVMKFNIKNGHSLLNFRNGISIEVGNHKSQEAYNLTLKILDNLKGESTSPMEVYEVYDTISKTGNYVNFKLYNNEFIPVLAGEKAYPFPGLKARFVKSVT</sequence>
<dbReference type="GO" id="GO:0046872">
    <property type="term" value="F:metal ion binding"/>
    <property type="evidence" value="ECO:0007669"/>
    <property type="project" value="UniProtKB-KW"/>
</dbReference>
<evidence type="ECO:0000256" key="2">
    <source>
        <dbReference type="ARBA" id="ARBA00022723"/>
    </source>
</evidence>
<protein>
    <recommendedName>
        <fullName evidence="5">Succinylglutamate desuccinylase/Aspartoacylase catalytic domain-containing protein</fullName>
    </recommendedName>
</protein>
<proteinExistence type="predicted"/>
<dbReference type="GO" id="GO:0016788">
    <property type="term" value="F:hydrolase activity, acting on ester bonds"/>
    <property type="evidence" value="ECO:0007669"/>
    <property type="project" value="InterPro"/>
</dbReference>
<evidence type="ECO:0000313" key="7">
    <source>
        <dbReference type="Proteomes" id="UP000177263"/>
    </source>
</evidence>
<evidence type="ECO:0000256" key="1">
    <source>
        <dbReference type="ARBA" id="ARBA00001947"/>
    </source>
</evidence>
<evidence type="ECO:0000313" key="6">
    <source>
        <dbReference type="EMBL" id="OGM29451.1"/>
    </source>
</evidence>
<evidence type="ECO:0000256" key="4">
    <source>
        <dbReference type="ARBA" id="ARBA00022833"/>
    </source>
</evidence>
<evidence type="ECO:0000259" key="5">
    <source>
        <dbReference type="Pfam" id="PF24827"/>
    </source>
</evidence>
<keyword evidence="3" id="KW-0378">Hydrolase</keyword>
<dbReference type="Pfam" id="PF24827">
    <property type="entry name" value="AstE_AspA_cat"/>
    <property type="match status" value="1"/>
</dbReference>
<feature type="domain" description="Succinylglutamate desuccinylase/Aspartoacylase catalytic" evidence="5">
    <location>
        <begin position="26"/>
        <end position="90"/>
    </location>
</feature>
<dbReference type="Proteomes" id="UP000177263">
    <property type="component" value="Unassembled WGS sequence"/>
</dbReference>
<dbReference type="EMBL" id="MGGM01000012">
    <property type="protein sequence ID" value="OGM29451.1"/>
    <property type="molecule type" value="Genomic_DNA"/>
</dbReference>
<dbReference type="InterPro" id="IPR050178">
    <property type="entry name" value="AspA/AstE_fam"/>
</dbReference>
<dbReference type="InterPro" id="IPR055438">
    <property type="entry name" value="AstE_AspA_cat"/>
</dbReference>
<comment type="cofactor">
    <cofactor evidence="1">
        <name>Zn(2+)</name>
        <dbReference type="ChEBI" id="CHEBI:29105"/>
    </cofactor>
</comment>
<dbReference type="STRING" id="1802500.A2801_03940"/>
<keyword evidence="2" id="KW-0479">Metal-binding</keyword>
<dbReference type="AlphaFoldDB" id="A0A1F7YQ31"/>